<evidence type="ECO:0000313" key="9">
    <source>
        <dbReference type="EMBL" id="RKU39856.1"/>
    </source>
</evidence>
<dbReference type="Gene3D" id="1.20.1080.10">
    <property type="entry name" value="Glycerol uptake facilitator protein"/>
    <property type="match status" value="1"/>
</dbReference>
<feature type="transmembrane region" description="Helical" evidence="8">
    <location>
        <begin position="159"/>
        <end position="179"/>
    </location>
</feature>
<dbReference type="InterPro" id="IPR050363">
    <property type="entry name" value="MIP/Aquaporin"/>
</dbReference>
<feature type="transmembrane region" description="Helical" evidence="8">
    <location>
        <begin position="131"/>
        <end position="153"/>
    </location>
</feature>
<dbReference type="STRING" id="177199.A0A420XW93"/>
<comment type="caution">
    <text evidence="9">The sequence shown here is derived from an EMBL/GenBank/DDBJ whole genome shotgun (WGS) entry which is preliminary data.</text>
</comment>
<evidence type="ECO:0000256" key="6">
    <source>
        <dbReference type="ARBA" id="ARBA00023136"/>
    </source>
</evidence>
<evidence type="ECO:0000256" key="1">
    <source>
        <dbReference type="ARBA" id="ARBA00004141"/>
    </source>
</evidence>
<organism evidence="9 10">
    <name type="scientific">Coniochaeta pulveracea</name>
    <dbReference type="NCBI Taxonomy" id="177199"/>
    <lineage>
        <taxon>Eukaryota</taxon>
        <taxon>Fungi</taxon>
        <taxon>Dikarya</taxon>
        <taxon>Ascomycota</taxon>
        <taxon>Pezizomycotina</taxon>
        <taxon>Sordariomycetes</taxon>
        <taxon>Sordariomycetidae</taxon>
        <taxon>Coniochaetales</taxon>
        <taxon>Coniochaetaceae</taxon>
        <taxon>Coniochaeta</taxon>
    </lineage>
</organism>
<dbReference type="GO" id="GO:0015254">
    <property type="term" value="F:glycerol channel activity"/>
    <property type="evidence" value="ECO:0007669"/>
    <property type="project" value="TreeGrafter"/>
</dbReference>
<dbReference type="Proteomes" id="UP000275385">
    <property type="component" value="Unassembled WGS sequence"/>
</dbReference>
<dbReference type="InterPro" id="IPR023271">
    <property type="entry name" value="Aquaporin-like"/>
</dbReference>
<keyword evidence="6 8" id="KW-0472">Membrane</keyword>
<feature type="transmembrane region" description="Helical" evidence="8">
    <location>
        <begin position="297"/>
        <end position="319"/>
    </location>
</feature>
<evidence type="ECO:0000256" key="5">
    <source>
        <dbReference type="ARBA" id="ARBA00022989"/>
    </source>
</evidence>
<dbReference type="PANTHER" id="PTHR43829">
    <property type="entry name" value="AQUAPORIN OR AQUAGLYCEROPORIN RELATED"/>
    <property type="match status" value="1"/>
</dbReference>
<dbReference type="GO" id="GO:0015250">
    <property type="term" value="F:water channel activity"/>
    <property type="evidence" value="ECO:0007669"/>
    <property type="project" value="TreeGrafter"/>
</dbReference>
<dbReference type="Pfam" id="PF00230">
    <property type="entry name" value="MIP"/>
    <property type="match status" value="1"/>
</dbReference>
<comment type="similarity">
    <text evidence="2 7">Belongs to the MIP/aquaporin (TC 1.A.8) family.</text>
</comment>
<evidence type="ECO:0000256" key="7">
    <source>
        <dbReference type="RuleBase" id="RU000477"/>
    </source>
</evidence>
<dbReference type="AlphaFoldDB" id="A0A420XW93"/>
<dbReference type="EMBL" id="QVQW01000140">
    <property type="protein sequence ID" value="RKU39856.1"/>
    <property type="molecule type" value="Genomic_DNA"/>
</dbReference>
<dbReference type="OrthoDB" id="3222at2759"/>
<protein>
    <recommendedName>
        <fullName evidence="11">Aquaporin</fullName>
    </recommendedName>
</protein>
<feature type="transmembrane region" description="Helical" evidence="8">
    <location>
        <begin position="352"/>
        <end position="371"/>
    </location>
</feature>
<dbReference type="InterPro" id="IPR000425">
    <property type="entry name" value="MIP"/>
</dbReference>
<gene>
    <name evidence="9" type="ORF">DL546_001371</name>
</gene>
<evidence type="ECO:0000256" key="2">
    <source>
        <dbReference type="ARBA" id="ARBA00006175"/>
    </source>
</evidence>
<evidence type="ECO:0000256" key="4">
    <source>
        <dbReference type="ARBA" id="ARBA00022692"/>
    </source>
</evidence>
<accession>A0A420XW93</accession>
<name>A0A420XW93_9PEZI</name>
<reference evidence="9 10" key="1">
    <citation type="submission" date="2018-08" db="EMBL/GenBank/DDBJ databases">
        <title>Draft genome of the lignicolous fungus Coniochaeta pulveracea.</title>
        <authorList>
            <person name="Borstlap C.J."/>
            <person name="De Witt R.N."/>
            <person name="Botha A."/>
            <person name="Volschenk H."/>
        </authorList>
    </citation>
    <scope>NUCLEOTIDE SEQUENCE [LARGE SCALE GENOMIC DNA]</scope>
    <source>
        <strain evidence="9 10">CAB683</strain>
    </source>
</reference>
<evidence type="ECO:0008006" key="11">
    <source>
        <dbReference type="Google" id="ProtNLM"/>
    </source>
</evidence>
<feature type="transmembrane region" description="Helical" evidence="8">
    <location>
        <begin position="209"/>
        <end position="228"/>
    </location>
</feature>
<keyword evidence="3 7" id="KW-0813">Transport</keyword>
<sequence length="421" mass="45929">MPAVVFNVFPIRSSCNSPRHLLPEVLLIIPFSSRTSTRRVSLTPGTAPDWTNTVPHHLLRSIMSTKNHLEHVASNGHGGADMRRLKTHDMEIGITDAVQRHAVRHVVHPKPVSQKKLDFEHSRPRWIREMVAEAMGVFFYVYPGIASQASFFLNGTEPIFGSLFQIGMAYALGIAFAIITCGATSGGHFNPAVTICLAIWQGFPWKKVPYYIFAQIFGSFLAGLLLVGQFHPQMMALSAGFHKLGLSPNSLGGPGSILCSFPGAAQTSYGYLFFIEFFVCSFLGIVIWSVLDPANPFISPVSAPFTIGLAYAAMIWGFAFATISTNLARDLGTRIVAAIFFGGDAFNRYAPIAIFVNIPATIFATGVYELFLRDSFVSIAKGHLSHEEGEDGLVRHLTKTGTIEQGAASTLRNPNGNDYNV</sequence>
<feature type="transmembrane region" description="Helical" evidence="8">
    <location>
        <begin position="271"/>
        <end position="291"/>
    </location>
</feature>
<comment type="subcellular location">
    <subcellularLocation>
        <location evidence="1">Membrane</location>
        <topology evidence="1">Multi-pass membrane protein</topology>
    </subcellularLocation>
</comment>
<keyword evidence="4 7" id="KW-0812">Transmembrane</keyword>
<dbReference type="PANTHER" id="PTHR43829:SF14">
    <property type="entry name" value="AQUAPORIN 3"/>
    <property type="match status" value="1"/>
</dbReference>
<evidence type="ECO:0000256" key="8">
    <source>
        <dbReference type="SAM" id="Phobius"/>
    </source>
</evidence>
<dbReference type="SUPFAM" id="SSF81338">
    <property type="entry name" value="Aquaporin-like"/>
    <property type="match status" value="1"/>
</dbReference>
<dbReference type="GO" id="GO:0005886">
    <property type="term" value="C:plasma membrane"/>
    <property type="evidence" value="ECO:0007669"/>
    <property type="project" value="TreeGrafter"/>
</dbReference>
<keyword evidence="5 8" id="KW-1133">Transmembrane helix</keyword>
<proteinExistence type="inferred from homology"/>
<evidence type="ECO:0000313" key="10">
    <source>
        <dbReference type="Proteomes" id="UP000275385"/>
    </source>
</evidence>
<evidence type="ECO:0000256" key="3">
    <source>
        <dbReference type="ARBA" id="ARBA00022448"/>
    </source>
</evidence>
<keyword evidence="10" id="KW-1185">Reference proteome</keyword>
<dbReference type="PRINTS" id="PR00783">
    <property type="entry name" value="MINTRINSICP"/>
</dbReference>